<organism evidence="2 3">
    <name type="scientific">Toxocara canis</name>
    <name type="common">Canine roundworm</name>
    <dbReference type="NCBI Taxonomy" id="6265"/>
    <lineage>
        <taxon>Eukaryota</taxon>
        <taxon>Metazoa</taxon>
        <taxon>Ecdysozoa</taxon>
        <taxon>Nematoda</taxon>
        <taxon>Chromadorea</taxon>
        <taxon>Rhabditida</taxon>
        <taxon>Spirurina</taxon>
        <taxon>Ascaridomorpha</taxon>
        <taxon>Ascaridoidea</taxon>
        <taxon>Toxocaridae</taxon>
        <taxon>Toxocara</taxon>
    </lineage>
</organism>
<dbReference type="WBParaSite" id="TCNE_0001227301-mRNA-1">
    <property type="protein sequence ID" value="TCNE_0001227301-mRNA-1"/>
    <property type="gene ID" value="TCNE_0001227301"/>
</dbReference>
<dbReference type="Proteomes" id="UP000050794">
    <property type="component" value="Unassembled WGS sequence"/>
</dbReference>
<sequence length="97" mass="11075">MIDSFPSNDPGIPAAVSVSSVIPVNSSVARGLQLGYPQMFSRDLGYYNLVNDTWMQLKANQHHRSVTDIRMDRQFNRQCGARNRTMERVDLVLVRTY</sequence>
<protein>
    <submittedName>
        <fullName evidence="3">Lipoprotein</fullName>
    </submittedName>
</protein>
<evidence type="ECO:0000313" key="3">
    <source>
        <dbReference type="WBParaSite" id="TCNE_0001227301-mRNA-1"/>
    </source>
</evidence>
<dbReference type="EMBL" id="UYWY01021187">
    <property type="protein sequence ID" value="VDM43594.1"/>
    <property type="molecule type" value="Genomic_DNA"/>
</dbReference>
<accession>A0A183UUV3</accession>
<name>A0A183UUV3_TOXCA</name>
<evidence type="ECO:0000313" key="2">
    <source>
        <dbReference type="Proteomes" id="UP000050794"/>
    </source>
</evidence>
<dbReference type="AlphaFoldDB" id="A0A183UUV3"/>
<reference evidence="1 2" key="2">
    <citation type="submission" date="2018-11" db="EMBL/GenBank/DDBJ databases">
        <authorList>
            <consortium name="Pathogen Informatics"/>
        </authorList>
    </citation>
    <scope>NUCLEOTIDE SEQUENCE [LARGE SCALE GENOMIC DNA]</scope>
</reference>
<reference evidence="3" key="1">
    <citation type="submission" date="2016-06" db="UniProtKB">
        <authorList>
            <consortium name="WormBaseParasite"/>
        </authorList>
    </citation>
    <scope>IDENTIFICATION</scope>
</reference>
<proteinExistence type="predicted"/>
<keyword evidence="2" id="KW-1185">Reference proteome</keyword>
<gene>
    <name evidence="1" type="ORF">TCNE_LOCUS12273</name>
</gene>
<evidence type="ECO:0000313" key="1">
    <source>
        <dbReference type="EMBL" id="VDM43594.1"/>
    </source>
</evidence>